<reference evidence="3 4" key="1">
    <citation type="submission" date="2019-05" db="EMBL/GenBank/DDBJ databases">
        <title>Genome sequences of Thalassotalea litorea 1K03283.</title>
        <authorList>
            <person name="Zhang D."/>
        </authorList>
    </citation>
    <scope>NUCLEOTIDE SEQUENCE [LARGE SCALE GENOMIC DNA]</scope>
    <source>
        <strain evidence="3 4">MCCC 1K03283</strain>
    </source>
</reference>
<dbReference type="OrthoDB" id="9780884at2"/>
<gene>
    <name evidence="3" type="ORF">FE810_13645</name>
</gene>
<keyword evidence="4" id="KW-1185">Reference proteome</keyword>
<feature type="domain" description="Calcineurin-like phosphoesterase" evidence="2">
    <location>
        <begin position="48"/>
        <end position="261"/>
    </location>
</feature>
<sequence>MVKTKATLSSFLAFACCFLFVFTQPKFAQAAYKNLITFESVKSTKNVMRFAIIGDLTGGERPGVFSEAAHRLHQLQPDFVLSVGDLISGGTNDIEQLNREWQSFIRRLSVIDRPFYPTVGNHDISNLVQRQWYQREIGPRYYHIRQNDVLFLILDSEDYSEQRFSELERLRQKAFVIYEQSPQKFKDTAYAQAPEQKYGAISEAQRDYFIEAINANLDAKWVFLLMHKPAWQSDNAHHFNEIERSLAKLNYTVIAGHVHAYSHSERKGRDYIVMGTTGGAIIEGAAGTAMDHILWVTIDESGVPELLNITLQGMKPKTTMP</sequence>
<dbReference type="InterPro" id="IPR004843">
    <property type="entry name" value="Calcineurin-like_PHP"/>
</dbReference>
<dbReference type="AlphaFoldDB" id="A0A5R9IE17"/>
<keyword evidence="1" id="KW-0732">Signal</keyword>
<dbReference type="InterPro" id="IPR029052">
    <property type="entry name" value="Metallo-depent_PP-like"/>
</dbReference>
<name>A0A5R9IE17_9GAMM</name>
<proteinExistence type="predicted"/>
<dbReference type="InterPro" id="IPR051918">
    <property type="entry name" value="STPP_CPPED1"/>
</dbReference>
<dbReference type="PANTHER" id="PTHR43143">
    <property type="entry name" value="METALLOPHOSPHOESTERASE, CALCINEURIN SUPERFAMILY"/>
    <property type="match status" value="1"/>
</dbReference>
<dbReference type="PANTHER" id="PTHR43143:SF1">
    <property type="entry name" value="SERINE_THREONINE-PROTEIN PHOSPHATASE CPPED1"/>
    <property type="match status" value="1"/>
</dbReference>
<evidence type="ECO:0000313" key="3">
    <source>
        <dbReference type="EMBL" id="TLU61856.1"/>
    </source>
</evidence>
<accession>A0A5R9IE17</accession>
<comment type="caution">
    <text evidence="3">The sequence shown here is derived from an EMBL/GenBank/DDBJ whole genome shotgun (WGS) entry which is preliminary data.</text>
</comment>
<evidence type="ECO:0000259" key="2">
    <source>
        <dbReference type="Pfam" id="PF00149"/>
    </source>
</evidence>
<organism evidence="3 4">
    <name type="scientific">Thalassotalea litorea</name>
    <dbReference type="NCBI Taxonomy" id="2020715"/>
    <lineage>
        <taxon>Bacteria</taxon>
        <taxon>Pseudomonadati</taxon>
        <taxon>Pseudomonadota</taxon>
        <taxon>Gammaproteobacteria</taxon>
        <taxon>Alteromonadales</taxon>
        <taxon>Colwelliaceae</taxon>
        <taxon>Thalassotalea</taxon>
    </lineage>
</organism>
<evidence type="ECO:0000256" key="1">
    <source>
        <dbReference type="SAM" id="SignalP"/>
    </source>
</evidence>
<dbReference type="GO" id="GO:0016787">
    <property type="term" value="F:hydrolase activity"/>
    <property type="evidence" value="ECO:0007669"/>
    <property type="project" value="InterPro"/>
</dbReference>
<dbReference type="Pfam" id="PF00149">
    <property type="entry name" value="Metallophos"/>
    <property type="match status" value="1"/>
</dbReference>
<feature type="chain" id="PRO_5024284875" description="Calcineurin-like phosphoesterase domain-containing protein" evidence="1">
    <location>
        <begin position="31"/>
        <end position="321"/>
    </location>
</feature>
<dbReference type="Gene3D" id="3.60.21.10">
    <property type="match status" value="1"/>
</dbReference>
<dbReference type="CDD" id="cd00838">
    <property type="entry name" value="MPP_superfamily"/>
    <property type="match status" value="1"/>
</dbReference>
<protein>
    <recommendedName>
        <fullName evidence="2">Calcineurin-like phosphoesterase domain-containing protein</fullName>
    </recommendedName>
</protein>
<evidence type="ECO:0000313" key="4">
    <source>
        <dbReference type="Proteomes" id="UP000307790"/>
    </source>
</evidence>
<dbReference type="EMBL" id="VCBC01000014">
    <property type="protein sequence ID" value="TLU61856.1"/>
    <property type="molecule type" value="Genomic_DNA"/>
</dbReference>
<dbReference type="PROSITE" id="PS51257">
    <property type="entry name" value="PROKAR_LIPOPROTEIN"/>
    <property type="match status" value="1"/>
</dbReference>
<feature type="signal peptide" evidence="1">
    <location>
        <begin position="1"/>
        <end position="30"/>
    </location>
</feature>
<dbReference type="RefSeq" id="WP_138320622.1">
    <property type="nucleotide sequence ID" value="NZ_VCBC01000014.1"/>
</dbReference>
<dbReference type="Proteomes" id="UP000307790">
    <property type="component" value="Unassembled WGS sequence"/>
</dbReference>
<dbReference type="SUPFAM" id="SSF56300">
    <property type="entry name" value="Metallo-dependent phosphatases"/>
    <property type="match status" value="1"/>
</dbReference>